<gene>
    <name evidence="2" type="ORF">SDJN03_03635</name>
</gene>
<evidence type="ECO:0000313" key="2">
    <source>
        <dbReference type="EMBL" id="KAG6606318.1"/>
    </source>
</evidence>
<protein>
    <submittedName>
        <fullName evidence="2">Uncharacterized protein</fullName>
    </submittedName>
</protein>
<name>A0AAV6P1U4_9ROSI</name>
<comment type="caution">
    <text evidence="2">The sequence shown here is derived from an EMBL/GenBank/DDBJ whole genome shotgun (WGS) entry which is preliminary data.</text>
</comment>
<evidence type="ECO:0000313" key="3">
    <source>
        <dbReference type="Proteomes" id="UP000685013"/>
    </source>
</evidence>
<reference evidence="2 3" key="1">
    <citation type="journal article" date="2021" name="Hortic Res">
        <title>The domestication of Cucurbita argyrosperma as revealed by the genome of its wild relative.</title>
        <authorList>
            <person name="Barrera-Redondo J."/>
            <person name="Sanchez-de la Vega G."/>
            <person name="Aguirre-Liguori J.A."/>
            <person name="Castellanos-Morales G."/>
            <person name="Gutierrez-Guerrero Y.T."/>
            <person name="Aguirre-Dugua X."/>
            <person name="Aguirre-Planter E."/>
            <person name="Tenaillon M.I."/>
            <person name="Lira-Saade R."/>
            <person name="Eguiarte L.E."/>
        </authorList>
    </citation>
    <scope>NUCLEOTIDE SEQUENCE [LARGE SCALE GENOMIC DNA]</scope>
    <source>
        <strain evidence="2">JBR-2021</strain>
    </source>
</reference>
<accession>A0AAV6P1U4</accession>
<dbReference type="Proteomes" id="UP000685013">
    <property type="component" value="Chromosome 2"/>
</dbReference>
<feature type="non-terminal residue" evidence="2">
    <location>
        <position position="1"/>
    </location>
</feature>
<feature type="region of interest" description="Disordered" evidence="1">
    <location>
        <begin position="76"/>
        <end position="97"/>
    </location>
</feature>
<organism evidence="2 3">
    <name type="scientific">Cucurbita argyrosperma subsp. sororia</name>
    <dbReference type="NCBI Taxonomy" id="37648"/>
    <lineage>
        <taxon>Eukaryota</taxon>
        <taxon>Viridiplantae</taxon>
        <taxon>Streptophyta</taxon>
        <taxon>Embryophyta</taxon>
        <taxon>Tracheophyta</taxon>
        <taxon>Spermatophyta</taxon>
        <taxon>Magnoliopsida</taxon>
        <taxon>eudicotyledons</taxon>
        <taxon>Gunneridae</taxon>
        <taxon>Pentapetalae</taxon>
        <taxon>rosids</taxon>
        <taxon>fabids</taxon>
        <taxon>Cucurbitales</taxon>
        <taxon>Cucurbitaceae</taxon>
        <taxon>Cucurbiteae</taxon>
        <taxon>Cucurbita</taxon>
    </lineage>
</organism>
<dbReference type="AlphaFoldDB" id="A0AAV6P1U4"/>
<evidence type="ECO:0000256" key="1">
    <source>
        <dbReference type="SAM" id="MobiDB-lite"/>
    </source>
</evidence>
<sequence>MAENLKTSLRSGAVPKVPEVRHRQLTATSAPMPVLDSSVEKTAGCDAGPSGGGGSKAMKGPFSRQDTTEISAYLQGAGQQKLPDKTMKARSGMLELI</sequence>
<dbReference type="EMBL" id="JAGKQH010000002">
    <property type="protein sequence ID" value="KAG6606318.1"/>
    <property type="molecule type" value="Genomic_DNA"/>
</dbReference>
<feature type="region of interest" description="Disordered" evidence="1">
    <location>
        <begin position="1"/>
        <end position="64"/>
    </location>
</feature>
<keyword evidence="3" id="KW-1185">Reference proteome</keyword>
<proteinExistence type="predicted"/>
<feature type="compositionally biased region" description="Polar residues" evidence="1">
    <location>
        <begin position="1"/>
        <end position="10"/>
    </location>
</feature>